<dbReference type="EnsemblMetazoa" id="CapteT189687">
    <property type="protein sequence ID" value="CapteP189687"/>
    <property type="gene ID" value="CapteG189687"/>
</dbReference>
<keyword evidence="3" id="KW-1185">Reference proteome</keyword>
<protein>
    <submittedName>
        <fullName evidence="1 2">Uncharacterized protein</fullName>
    </submittedName>
</protein>
<dbReference type="HOGENOM" id="CLU_693067_0_0_1"/>
<evidence type="ECO:0000313" key="2">
    <source>
        <dbReference type="EnsemblMetazoa" id="CapteP189687"/>
    </source>
</evidence>
<dbReference type="Proteomes" id="UP000014760">
    <property type="component" value="Unassembled WGS sequence"/>
</dbReference>
<organism evidence="1">
    <name type="scientific">Capitella teleta</name>
    <name type="common">Polychaete worm</name>
    <dbReference type="NCBI Taxonomy" id="283909"/>
    <lineage>
        <taxon>Eukaryota</taxon>
        <taxon>Metazoa</taxon>
        <taxon>Spiralia</taxon>
        <taxon>Lophotrochozoa</taxon>
        <taxon>Annelida</taxon>
        <taxon>Polychaeta</taxon>
        <taxon>Sedentaria</taxon>
        <taxon>Scolecida</taxon>
        <taxon>Capitellidae</taxon>
        <taxon>Capitella</taxon>
    </lineage>
</organism>
<reference evidence="2" key="3">
    <citation type="submission" date="2015-06" db="UniProtKB">
        <authorList>
            <consortium name="EnsemblMetazoa"/>
        </authorList>
    </citation>
    <scope>IDENTIFICATION</scope>
</reference>
<sequence>MTQNGNGPTVMLRWVGTPEEPFRGGNYQETLDGQGAGWDVVSTPQLNHRFGMIGDFIQFTHTDGSERLIMSSAAHPLLYDPETGEKDSTRHESVMLLSEKMPVGGWTSDNPMEFQTIFSMERYDPDEKGRWGAKWGTASIHNNVLYFGTYHQGTQAGHSHFKIADKRLYKQLTDTRQKEQRFLQNQWRATSVFRIPLKQLDDMAAGIIEPELLYGYERFQVANEEGDWETRPNKSGATPTYGKAGMGNPGNIYSWTSLSKDGRLFWGFFDAFTGVHDLLSQADSSRMLLYPGYSIPIPFWKHFRDTSPTRSLYNWARDEMNKDGMINEFVAGGDLIFFGSDGKPMTLTSNGFGNPCVNGIRNAEELNGRVYFATSTWCNLSEKAGMEFYEFKPELISQ</sequence>
<reference evidence="1 3" key="2">
    <citation type="journal article" date="2013" name="Nature">
        <title>Insights into bilaterian evolution from three spiralian genomes.</title>
        <authorList>
            <person name="Simakov O."/>
            <person name="Marletaz F."/>
            <person name="Cho S.J."/>
            <person name="Edsinger-Gonzales E."/>
            <person name="Havlak P."/>
            <person name="Hellsten U."/>
            <person name="Kuo D.H."/>
            <person name="Larsson T."/>
            <person name="Lv J."/>
            <person name="Arendt D."/>
            <person name="Savage R."/>
            <person name="Osoegawa K."/>
            <person name="de Jong P."/>
            <person name="Grimwood J."/>
            <person name="Chapman J.A."/>
            <person name="Shapiro H."/>
            <person name="Aerts A."/>
            <person name="Otillar R.P."/>
            <person name="Terry A.Y."/>
            <person name="Boore J.L."/>
            <person name="Grigoriev I.V."/>
            <person name="Lindberg D.R."/>
            <person name="Seaver E.C."/>
            <person name="Weisblat D.A."/>
            <person name="Putnam N.H."/>
            <person name="Rokhsar D.S."/>
        </authorList>
    </citation>
    <scope>NUCLEOTIDE SEQUENCE</scope>
    <source>
        <strain evidence="1 3">I ESC-2004</strain>
    </source>
</reference>
<name>R7URK1_CAPTE</name>
<dbReference type="EMBL" id="AMQN01042079">
    <property type="status" value="NOT_ANNOTATED_CDS"/>
    <property type="molecule type" value="Genomic_DNA"/>
</dbReference>
<accession>R7URK1</accession>
<dbReference type="AlphaFoldDB" id="R7URK1"/>
<proteinExistence type="predicted"/>
<gene>
    <name evidence="1" type="ORF">CAPTEDRAFT_189687</name>
</gene>
<evidence type="ECO:0000313" key="3">
    <source>
        <dbReference type="Proteomes" id="UP000014760"/>
    </source>
</evidence>
<dbReference type="EMBL" id="KB298712">
    <property type="protein sequence ID" value="ELU08835.1"/>
    <property type="molecule type" value="Genomic_DNA"/>
</dbReference>
<reference evidence="3" key="1">
    <citation type="submission" date="2012-12" db="EMBL/GenBank/DDBJ databases">
        <authorList>
            <person name="Hellsten U."/>
            <person name="Grimwood J."/>
            <person name="Chapman J.A."/>
            <person name="Shapiro H."/>
            <person name="Aerts A."/>
            <person name="Otillar R.P."/>
            <person name="Terry A.Y."/>
            <person name="Boore J.L."/>
            <person name="Simakov O."/>
            <person name="Marletaz F."/>
            <person name="Cho S.-J."/>
            <person name="Edsinger-Gonzales E."/>
            <person name="Havlak P."/>
            <person name="Kuo D.-H."/>
            <person name="Larsson T."/>
            <person name="Lv J."/>
            <person name="Arendt D."/>
            <person name="Savage R."/>
            <person name="Osoegawa K."/>
            <person name="de Jong P."/>
            <person name="Lindberg D.R."/>
            <person name="Seaver E.C."/>
            <person name="Weisblat D.A."/>
            <person name="Putnam N.H."/>
            <person name="Grigoriev I.V."/>
            <person name="Rokhsar D.S."/>
        </authorList>
    </citation>
    <scope>NUCLEOTIDE SEQUENCE</scope>
    <source>
        <strain evidence="3">I ESC-2004</strain>
    </source>
</reference>
<evidence type="ECO:0000313" key="1">
    <source>
        <dbReference type="EMBL" id="ELU08835.1"/>
    </source>
</evidence>